<keyword evidence="2" id="KW-1185">Reference proteome</keyword>
<dbReference type="EMBL" id="AGBB01000238">
    <property type="protein sequence ID" value="EGY76334.1"/>
    <property type="molecule type" value="Genomic_DNA"/>
</dbReference>
<evidence type="ECO:0000313" key="1">
    <source>
        <dbReference type="EMBL" id="EGY76334.1"/>
    </source>
</evidence>
<reference evidence="1 2" key="1">
    <citation type="submission" date="2011-06" db="EMBL/GenBank/DDBJ databases">
        <authorList>
            <person name="Muzny D."/>
            <person name="Qin X."/>
            <person name="Deng J."/>
            <person name="Jiang H."/>
            <person name="Liu Y."/>
            <person name="Qu J."/>
            <person name="Song X.-Z."/>
            <person name="Zhang L."/>
            <person name="Thornton R."/>
            <person name="Coyle M."/>
            <person name="Francisco L."/>
            <person name="Jackson L."/>
            <person name="Javaid M."/>
            <person name="Korchina V."/>
            <person name="Kovar C."/>
            <person name="Mata R."/>
            <person name="Mathew T."/>
            <person name="Ngo R."/>
            <person name="Nguyen L."/>
            <person name="Nguyen N."/>
            <person name="Okwuonu G."/>
            <person name="Ongeri F."/>
            <person name="Pham C."/>
            <person name="Simmons D."/>
            <person name="Wilczek-Boney K."/>
            <person name="Hale W."/>
            <person name="Jakkamsetti A."/>
            <person name="Pham P."/>
            <person name="Ruth R."/>
            <person name="San Lucas F."/>
            <person name="Warren J."/>
            <person name="Zhang J."/>
            <person name="Zhao Z."/>
            <person name="Zhou C."/>
            <person name="Zhu D."/>
            <person name="Lee S."/>
            <person name="Bess C."/>
            <person name="Blankenburg K."/>
            <person name="Forbes L."/>
            <person name="Fu Q."/>
            <person name="Gubbala S."/>
            <person name="Hirani K."/>
            <person name="Jayaseelan J.C."/>
            <person name="Lara F."/>
            <person name="Munidasa M."/>
            <person name="Palculict T."/>
            <person name="Patil S."/>
            <person name="Pu L.-L."/>
            <person name="Saada N."/>
            <person name="Tang L."/>
            <person name="Weissenberger G."/>
            <person name="Zhu Y."/>
            <person name="Hemphill L."/>
            <person name="Shang Y."/>
            <person name="Youmans B."/>
            <person name="Ayvaz T."/>
            <person name="Ross M."/>
            <person name="Santibanez J."/>
            <person name="Aqrawi P."/>
            <person name="Gross S."/>
            <person name="Joshi V."/>
            <person name="Fowler G."/>
            <person name="Nazareth L."/>
            <person name="Reid J."/>
            <person name="Worley K."/>
            <person name="Petrosino J."/>
            <person name="Highlander S."/>
            <person name="Gibbs R."/>
        </authorList>
    </citation>
    <scope>NUCLEOTIDE SEQUENCE [LARGE SCALE GENOMIC DNA]</scope>
    <source>
        <strain evidence="1 2">ATCC 29427</strain>
    </source>
</reference>
<dbReference type="STRING" id="997350.HMPREF9129_2171"/>
<accession>G4D6Z1</accession>
<feature type="non-terminal residue" evidence="1">
    <location>
        <position position="41"/>
    </location>
</feature>
<dbReference type="AlphaFoldDB" id="G4D6Z1"/>
<organism evidence="1 2">
    <name type="scientific">Peptoniphilus indolicus ATCC 29427</name>
    <dbReference type="NCBI Taxonomy" id="997350"/>
    <lineage>
        <taxon>Bacteria</taxon>
        <taxon>Bacillati</taxon>
        <taxon>Bacillota</taxon>
        <taxon>Tissierellia</taxon>
        <taxon>Tissierellales</taxon>
        <taxon>Peptoniphilaceae</taxon>
        <taxon>Peptoniphilus</taxon>
    </lineage>
</organism>
<sequence length="41" mass="4356">MKKDLLSSSTLKIIAMLCMAIDHTAAGIINNVNNISLLGLN</sequence>
<name>G4D6Z1_9FIRM</name>
<dbReference type="HOGENOM" id="CLU_3281520_0_0_9"/>
<gene>
    <name evidence="1" type="ORF">HMPREF9129_2171</name>
</gene>
<evidence type="ECO:0000313" key="2">
    <source>
        <dbReference type="Proteomes" id="UP000003422"/>
    </source>
</evidence>
<proteinExistence type="predicted"/>
<dbReference type="Proteomes" id="UP000003422">
    <property type="component" value="Unassembled WGS sequence"/>
</dbReference>
<comment type="caution">
    <text evidence="1">The sequence shown here is derived from an EMBL/GenBank/DDBJ whole genome shotgun (WGS) entry which is preliminary data.</text>
</comment>
<protein>
    <submittedName>
        <fullName evidence="1">Uncharacterized protein</fullName>
    </submittedName>
</protein>